<protein>
    <submittedName>
        <fullName evidence="1">Uncharacterized protein</fullName>
    </submittedName>
</protein>
<organism evidence="1 2">
    <name type="scientific">Cichlidogyrus casuarinus</name>
    <dbReference type="NCBI Taxonomy" id="1844966"/>
    <lineage>
        <taxon>Eukaryota</taxon>
        <taxon>Metazoa</taxon>
        <taxon>Spiralia</taxon>
        <taxon>Lophotrochozoa</taxon>
        <taxon>Platyhelminthes</taxon>
        <taxon>Monogenea</taxon>
        <taxon>Monopisthocotylea</taxon>
        <taxon>Dactylogyridea</taxon>
        <taxon>Ancyrocephalidae</taxon>
        <taxon>Cichlidogyrus</taxon>
    </lineage>
</organism>
<dbReference type="AlphaFoldDB" id="A0ABD2PMV8"/>
<keyword evidence="2" id="KW-1185">Reference proteome</keyword>
<dbReference type="EMBL" id="JBJKFK010006618">
    <property type="protein sequence ID" value="KAL3307736.1"/>
    <property type="molecule type" value="Genomic_DNA"/>
</dbReference>
<sequence length="69" mass="7662">MPYLFGGYIKLEEKVSYLRGLLCNLPPLLCEALWESIRGPAQLDVLRLSGHFKSSSGEPAGNLPLLYLL</sequence>
<evidence type="ECO:0000313" key="1">
    <source>
        <dbReference type="EMBL" id="KAL3307736.1"/>
    </source>
</evidence>
<reference evidence="1 2" key="1">
    <citation type="submission" date="2024-11" db="EMBL/GenBank/DDBJ databases">
        <title>Adaptive evolution of stress response genes in parasites aligns with host niche diversity.</title>
        <authorList>
            <person name="Hahn C."/>
            <person name="Resl P."/>
        </authorList>
    </citation>
    <scope>NUCLEOTIDE SEQUENCE [LARGE SCALE GENOMIC DNA]</scope>
    <source>
        <strain evidence="1">EGGRZ-B1_66</strain>
        <tissue evidence="1">Body</tissue>
    </source>
</reference>
<proteinExistence type="predicted"/>
<evidence type="ECO:0000313" key="2">
    <source>
        <dbReference type="Proteomes" id="UP001626550"/>
    </source>
</evidence>
<comment type="caution">
    <text evidence="1">The sequence shown here is derived from an EMBL/GenBank/DDBJ whole genome shotgun (WGS) entry which is preliminary data.</text>
</comment>
<name>A0ABD2PMV8_9PLAT</name>
<accession>A0ABD2PMV8</accession>
<gene>
    <name evidence="1" type="ORF">Ciccas_013745</name>
</gene>
<dbReference type="Proteomes" id="UP001626550">
    <property type="component" value="Unassembled WGS sequence"/>
</dbReference>